<keyword evidence="9 14" id="KW-0408">Iron</keyword>
<comment type="similarity">
    <text evidence="2 14">Belongs to the LuxS family.</text>
</comment>
<proteinExistence type="inferred from homology"/>
<comment type="catalytic activity">
    <reaction evidence="1 14">
        <text>S-(5-deoxy-D-ribos-5-yl)-L-homocysteine = (S)-4,5-dihydroxypentane-2,3-dione + L-homocysteine</text>
        <dbReference type="Rhea" id="RHEA:17753"/>
        <dbReference type="ChEBI" id="CHEBI:29484"/>
        <dbReference type="ChEBI" id="CHEBI:58195"/>
        <dbReference type="ChEBI" id="CHEBI:58199"/>
        <dbReference type="EC" id="4.4.1.21"/>
    </reaction>
</comment>
<evidence type="ECO:0000256" key="5">
    <source>
        <dbReference type="ARBA" id="ARBA00015130"/>
    </source>
</evidence>
<dbReference type="NCBIfam" id="NF002606">
    <property type="entry name" value="PRK02260.2-4"/>
    <property type="match status" value="1"/>
</dbReference>
<evidence type="ECO:0000313" key="16">
    <source>
        <dbReference type="Proteomes" id="UP000181884"/>
    </source>
</evidence>
<dbReference type="InterPro" id="IPR011249">
    <property type="entry name" value="Metalloenz_LuxS/M16"/>
</dbReference>
<dbReference type="PIRSF" id="PIRSF006160">
    <property type="entry name" value="AI2"/>
    <property type="match status" value="1"/>
</dbReference>
<keyword evidence="7 14" id="KW-0479">Metal-binding</keyword>
<feature type="binding site" evidence="14">
    <location>
        <position position="76"/>
    </location>
    <ligand>
        <name>Fe cation</name>
        <dbReference type="ChEBI" id="CHEBI:24875"/>
    </ligand>
</feature>
<evidence type="ECO:0000256" key="14">
    <source>
        <dbReference type="HAMAP-Rule" id="MF_00091"/>
    </source>
</evidence>
<keyword evidence="6 14" id="KW-0673">Quorum sensing</keyword>
<evidence type="ECO:0000256" key="3">
    <source>
        <dbReference type="ARBA" id="ARBA00011738"/>
    </source>
</evidence>
<feature type="binding site" evidence="14">
    <location>
        <position position="139"/>
    </location>
    <ligand>
        <name>Fe cation</name>
        <dbReference type="ChEBI" id="CHEBI:24875"/>
    </ligand>
</feature>
<reference evidence="15 16" key="1">
    <citation type="submission" date="2014-12" db="EMBL/GenBank/DDBJ databases">
        <title>Draft genome sequences of 29 type strains of Enterococci.</title>
        <authorList>
            <person name="Zhong Z."/>
            <person name="Sun Z."/>
            <person name="Liu W."/>
            <person name="Zhang W."/>
            <person name="Zhang H."/>
        </authorList>
    </citation>
    <scope>NUCLEOTIDE SEQUENCE [LARGE SCALE GENOMIC DNA]</scope>
    <source>
        <strain evidence="15 16">DSM 17029</strain>
    </source>
</reference>
<keyword evidence="10 14" id="KW-0456">Lyase</keyword>
<organism evidence="15 16">
    <name type="scientific">Enterococcus canis</name>
    <dbReference type="NCBI Taxonomy" id="214095"/>
    <lineage>
        <taxon>Bacteria</taxon>
        <taxon>Bacillati</taxon>
        <taxon>Bacillota</taxon>
        <taxon>Bacilli</taxon>
        <taxon>Lactobacillales</taxon>
        <taxon>Enterococcaceae</taxon>
        <taxon>Enterococcus</taxon>
    </lineage>
</organism>
<comment type="function">
    <text evidence="11 14">Involved in the synthesis of autoinducer 2 (AI-2) which is secreted by bacteria and is used to communicate both the cell density and the metabolic potential of the environment. The regulation of gene expression in response to changes in cell density is called quorum sensing. Catalyzes the transformation of S-ribosylhomocysteine (RHC) to homocysteine (HC) and 4,5-dihydroxy-2,3-pentadione (DPD).</text>
</comment>
<evidence type="ECO:0000256" key="13">
    <source>
        <dbReference type="ARBA" id="ARBA00031777"/>
    </source>
</evidence>
<evidence type="ECO:0000256" key="4">
    <source>
        <dbReference type="ARBA" id="ARBA00012240"/>
    </source>
</evidence>
<evidence type="ECO:0000256" key="9">
    <source>
        <dbReference type="ARBA" id="ARBA00023004"/>
    </source>
</evidence>
<dbReference type="GO" id="GO:0009372">
    <property type="term" value="P:quorum sensing"/>
    <property type="evidence" value="ECO:0007669"/>
    <property type="project" value="UniProtKB-UniRule"/>
</dbReference>
<dbReference type="GO" id="GO:0043768">
    <property type="term" value="F:S-ribosylhomocysteine lyase activity"/>
    <property type="evidence" value="ECO:0007669"/>
    <property type="project" value="UniProtKB-UniRule"/>
</dbReference>
<comment type="subunit">
    <text evidence="3 14">Homodimer.</text>
</comment>
<dbReference type="Gene3D" id="3.30.1360.80">
    <property type="entry name" value="S-ribosylhomocysteinase (LuxS)"/>
    <property type="match status" value="1"/>
</dbReference>
<dbReference type="Pfam" id="PF02664">
    <property type="entry name" value="LuxS"/>
    <property type="match status" value="1"/>
</dbReference>
<comment type="cofactor">
    <cofactor evidence="14">
        <name>Fe cation</name>
        <dbReference type="ChEBI" id="CHEBI:24875"/>
    </cofactor>
    <text evidence="14">Binds 1 Fe cation per subunit.</text>
</comment>
<dbReference type="EC" id="4.4.1.21" evidence="4 14"/>
<dbReference type="EMBL" id="JXKH01000003">
    <property type="protein sequence ID" value="OJG19009.1"/>
    <property type="molecule type" value="Genomic_DNA"/>
</dbReference>
<keyword evidence="16" id="KW-1185">Reference proteome</keyword>
<dbReference type="AlphaFoldDB" id="A0A1L8RGV2"/>
<gene>
    <name evidence="14" type="primary">luxS</name>
    <name evidence="15" type="ORF">RU97_GL001627</name>
</gene>
<dbReference type="InterPro" id="IPR037005">
    <property type="entry name" value="LuxS_sf"/>
</dbReference>
<evidence type="ECO:0000256" key="12">
    <source>
        <dbReference type="ARBA" id="ARBA00030600"/>
    </source>
</evidence>
<evidence type="ECO:0000256" key="8">
    <source>
        <dbReference type="ARBA" id="ARBA00022929"/>
    </source>
</evidence>
<dbReference type="STRING" id="214095.RU97_GL001627"/>
<accession>A0A1L8RGV2</accession>
<dbReference type="PRINTS" id="PR01487">
    <property type="entry name" value="LUXSPROTEIN"/>
</dbReference>
<dbReference type="Proteomes" id="UP000181884">
    <property type="component" value="Unassembled WGS sequence"/>
</dbReference>
<name>A0A1L8RGV2_9ENTE</name>
<evidence type="ECO:0000256" key="2">
    <source>
        <dbReference type="ARBA" id="ARBA00007311"/>
    </source>
</evidence>
<evidence type="ECO:0000256" key="11">
    <source>
        <dbReference type="ARBA" id="ARBA00024654"/>
    </source>
</evidence>
<evidence type="ECO:0000313" key="15">
    <source>
        <dbReference type="EMBL" id="OJG19009.1"/>
    </source>
</evidence>
<keyword evidence="8 14" id="KW-0071">Autoinducer synthesis</keyword>
<protein>
    <recommendedName>
        <fullName evidence="5 14">S-ribosylhomocysteine lyase</fullName>
        <ecNumber evidence="4 14">4.4.1.21</ecNumber>
    </recommendedName>
    <alternativeName>
        <fullName evidence="12 14">AI-2 synthesis protein</fullName>
    </alternativeName>
    <alternativeName>
        <fullName evidence="13 14">Autoinducer-2 production protein LuxS</fullName>
    </alternativeName>
</protein>
<comment type="caution">
    <text evidence="15">The sequence shown here is derived from an EMBL/GenBank/DDBJ whole genome shotgun (WGS) entry which is preliminary data.</text>
</comment>
<evidence type="ECO:0000256" key="7">
    <source>
        <dbReference type="ARBA" id="ARBA00022723"/>
    </source>
</evidence>
<feature type="binding site" evidence="14">
    <location>
        <position position="72"/>
    </location>
    <ligand>
        <name>Fe cation</name>
        <dbReference type="ChEBI" id="CHEBI:24875"/>
    </ligand>
</feature>
<evidence type="ECO:0000256" key="1">
    <source>
        <dbReference type="ARBA" id="ARBA00000297"/>
    </source>
</evidence>
<dbReference type="SUPFAM" id="SSF63411">
    <property type="entry name" value="LuxS/MPP-like metallohydrolase"/>
    <property type="match status" value="1"/>
</dbReference>
<dbReference type="PANTHER" id="PTHR35799">
    <property type="entry name" value="S-RIBOSYLHOMOCYSTEINE LYASE"/>
    <property type="match status" value="1"/>
</dbReference>
<dbReference type="InterPro" id="IPR003815">
    <property type="entry name" value="S-ribosylhomocysteinase"/>
</dbReference>
<dbReference type="HAMAP" id="MF_00091">
    <property type="entry name" value="LuxS"/>
    <property type="match status" value="1"/>
</dbReference>
<evidence type="ECO:0000256" key="6">
    <source>
        <dbReference type="ARBA" id="ARBA00022654"/>
    </source>
</evidence>
<evidence type="ECO:0000256" key="10">
    <source>
        <dbReference type="ARBA" id="ARBA00023239"/>
    </source>
</evidence>
<dbReference type="PANTHER" id="PTHR35799:SF1">
    <property type="entry name" value="S-RIBOSYLHOMOCYSTEINE LYASE"/>
    <property type="match status" value="1"/>
</dbReference>
<dbReference type="GO" id="GO:0005506">
    <property type="term" value="F:iron ion binding"/>
    <property type="evidence" value="ECO:0007669"/>
    <property type="project" value="InterPro"/>
</dbReference>
<sequence>MTWRAGSCYSGAKIQGGIILAKVESFQLDHNLVKAPYVRQAGREEHQGAVVQKYDLRFLQPNQEAMPTAALHTLEHLLATYLRDELSGIIDISPMGCRTGFYMIMWDGATPEAVRDALVTVLEKVTTTEVVPAVSAKECGNYRDHSLFSAQEYARQVLAKGISSDPFERK</sequence>